<evidence type="ECO:0000313" key="2">
    <source>
        <dbReference type="EMBL" id="HHK69201.1"/>
    </source>
</evidence>
<keyword evidence="1" id="KW-1133">Transmembrane helix</keyword>
<accession>A0A7C5LDM6</accession>
<dbReference type="AlphaFoldDB" id="A0A7C5LDM6"/>
<proteinExistence type="predicted"/>
<reference evidence="2" key="1">
    <citation type="journal article" date="2020" name="mSystems">
        <title>Genome- and Community-Level Interaction Insights into Carbon Utilization and Element Cycling Functions of Hydrothermarchaeota in Hydrothermal Sediment.</title>
        <authorList>
            <person name="Zhou Z."/>
            <person name="Liu Y."/>
            <person name="Xu W."/>
            <person name="Pan J."/>
            <person name="Luo Z.H."/>
            <person name="Li M."/>
        </authorList>
    </citation>
    <scope>NUCLEOTIDE SEQUENCE [LARGE SCALE GENOMIC DNA]</scope>
    <source>
        <strain evidence="2">SpSt-1056</strain>
    </source>
</reference>
<evidence type="ECO:0000256" key="1">
    <source>
        <dbReference type="SAM" id="Phobius"/>
    </source>
</evidence>
<protein>
    <submittedName>
        <fullName evidence="2">DoxX family membrane protein</fullName>
    </submittedName>
</protein>
<organism evidence="2">
    <name type="scientific">Caldiarchaeum subterraneum</name>
    <dbReference type="NCBI Taxonomy" id="311458"/>
    <lineage>
        <taxon>Archaea</taxon>
        <taxon>Nitrososphaerota</taxon>
        <taxon>Candidatus Caldarchaeales</taxon>
        <taxon>Candidatus Caldarchaeaceae</taxon>
        <taxon>Candidatus Caldarchaeum</taxon>
    </lineage>
</organism>
<keyword evidence="1" id="KW-0812">Transmembrane</keyword>
<keyword evidence="1" id="KW-0472">Membrane</keyword>
<gene>
    <name evidence="2" type="ORF">ENM11_08695</name>
</gene>
<feature type="transmembrane region" description="Helical" evidence="1">
    <location>
        <begin position="121"/>
        <end position="137"/>
    </location>
</feature>
<dbReference type="EMBL" id="DRWN01000070">
    <property type="protein sequence ID" value="HHK69201.1"/>
    <property type="molecule type" value="Genomic_DNA"/>
</dbReference>
<comment type="caution">
    <text evidence="2">The sequence shown here is derived from an EMBL/GenBank/DDBJ whole genome shotgun (WGS) entry which is preliminary data.</text>
</comment>
<name>A0A7C5LDM6_CALS0</name>
<sequence>MTLSSTLTNLWSLLLRLTVGGFWLFFASQRWLDRAWVKPLLETAADGNYLPLYRDLLRQAAQSWEAVTLAVTAAETIVGVMIVLGFFPRAAAAAGAFIALNLLLTFSFCNCPWNRTDAPQVFWFYFSAFLLNLAVLREKTHPSLLRGRKKMSRG</sequence>
<feature type="transmembrane region" description="Helical" evidence="1">
    <location>
        <begin position="6"/>
        <end position="26"/>
    </location>
</feature>